<dbReference type="FunFam" id="3.40.50.300:FF:001447">
    <property type="entry name" value="Ras-related protein Rab-1B"/>
    <property type="match status" value="1"/>
</dbReference>
<dbReference type="PROSITE" id="PS51421">
    <property type="entry name" value="RAS"/>
    <property type="match status" value="1"/>
</dbReference>
<proteinExistence type="predicted"/>
<organism evidence="5">
    <name type="scientific">Salpingoeca rosetta (strain ATCC 50818 / BSB-021)</name>
    <dbReference type="NCBI Taxonomy" id="946362"/>
    <lineage>
        <taxon>Eukaryota</taxon>
        <taxon>Choanoflagellata</taxon>
        <taxon>Craspedida</taxon>
        <taxon>Salpingoecidae</taxon>
        <taxon>Salpingoeca</taxon>
    </lineage>
</organism>
<dbReference type="Gene3D" id="3.40.50.300">
    <property type="entry name" value="P-loop containing nucleotide triphosphate hydrolases"/>
    <property type="match status" value="1"/>
</dbReference>
<dbReference type="SMART" id="SM00175">
    <property type="entry name" value="RAB"/>
    <property type="match status" value="1"/>
</dbReference>
<dbReference type="STRING" id="946362.F2U172"/>
<accession>F2U172</accession>
<feature type="region of interest" description="Disordered" evidence="3">
    <location>
        <begin position="187"/>
        <end position="210"/>
    </location>
</feature>
<dbReference type="EMBL" id="GL832958">
    <property type="protein sequence ID" value="EGD80646.1"/>
    <property type="molecule type" value="Genomic_DNA"/>
</dbReference>
<dbReference type="KEGG" id="sre:PTSG_11696"/>
<dbReference type="GO" id="GO:0003924">
    <property type="term" value="F:GTPase activity"/>
    <property type="evidence" value="ECO:0007669"/>
    <property type="project" value="InterPro"/>
</dbReference>
<dbReference type="InParanoid" id="F2U172"/>
<sequence length="305" mass="33434">MSAQEEDPNKGEDRALPIKVLLLGEPACGKTALMKAFVHGRHVVDTYRPTPGLDFASKTVFLPDAQVYMHVWDFAGARQFQSLLRPYARTCFAVLLVYDVTDEASFDALDHWAALAQEDPGTRPQLALVGMKSDLADKRQVTREAAKLKALCLGAELFEVSVHNPNKVRLPFHHLAHAACQQQLETEPTATGHQDDAHAAARPGSTSEEDEGAVGWISWLYTGVVGSIKAVAVTMSNCVSPWVCSAPQSHDDSADDSPYQHHNKRETTRANDGSSSRSSSRNRSTEHTRRQHLQPAAMELKAVTS</sequence>
<evidence type="ECO:0000313" key="4">
    <source>
        <dbReference type="EMBL" id="EGD80646.1"/>
    </source>
</evidence>
<evidence type="ECO:0000256" key="1">
    <source>
        <dbReference type="ARBA" id="ARBA00022741"/>
    </source>
</evidence>
<dbReference type="eggNOG" id="KOG0094">
    <property type="taxonomic scope" value="Eukaryota"/>
</dbReference>
<dbReference type="InterPro" id="IPR001806">
    <property type="entry name" value="Small_GTPase"/>
</dbReference>
<dbReference type="InterPro" id="IPR027417">
    <property type="entry name" value="P-loop_NTPase"/>
</dbReference>
<gene>
    <name evidence="4" type="ORF">PTSG_11696</name>
</gene>
<dbReference type="CDD" id="cd00154">
    <property type="entry name" value="Rab"/>
    <property type="match status" value="1"/>
</dbReference>
<dbReference type="GO" id="GO:0005525">
    <property type="term" value="F:GTP binding"/>
    <property type="evidence" value="ECO:0007669"/>
    <property type="project" value="UniProtKB-KW"/>
</dbReference>
<name>F2U172_SALR5</name>
<evidence type="ECO:0000256" key="2">
    <source>
        <dbReference type="ARBA" id="ARBA00023134"/>
    </source>
</evidence>
<reference evidence="4" key="1">
    <citation type="submission" date="2009-08" db="EMBL/GenBank/DDBJ databases">
        <title>Annotation of Salpingoeca rosetta.</title>
        <authorList>
            <consortium name="The Broad Institute Genome Sequencing Platform"/>
            <person name="Russ C."/>
            <person name="Cuomo C."/>
            <person name="Burger G."/>
            <person name="Gray M.W."/>
            <person name="Holland P.W.H."/>
            <person name="King N."/>
            <person name="Lang F.B.F."/>
            <person name="Roger A.J."/>
            <person name="Ruiz-Trillo I."/>
            <person name="Young S.K."/>
            <person name="Zeng Q."/>
            <person name="Gargeya S."/>
            <person name="Alvarado L."/>
            <person name="Berlin A."/>
            <person name="Chapman S.B."/>
            <person name="Chen Z."/>
            <person name="Freedman E."/>
            <person name="Gellesch M."/>
            <person name="Goldberg J."/>
            <person name="Griggs A."/>
            <person name="Gujja S."/>
            <person name="Heilman E."/>
            <person name="Heiman D."/>
            <person name="Howarth C."/>
            <person name="Mehta T."/>
            <person name="Neiman D."/>
            <person name="Pearson M."/>
            <person name="Roberts A."/>
            <person name="Saif S."/>
            <person name="Shea T."/>
            <person name="Shenoy N."/>
            <person name="Sisk P."/>
            <person name="Stolte C."/>
            <person name="Sykes S."/>
            <person name="White J."/>
            <person name="Yandava C."/>
            <person name="Haas B."/>
            <person name="Nusbaum C."/>
            <person name="Birren B."/>
        </authorList>
    </citation>
    <scope>NUCLEOTIDE SEQUENCE [LARGE SCALE GENOMIC DNA]</scope>
    <source>
        <strain evidence="4">ATCC 50818</strain>
    </source>
</reference>
<dbReference type="PROSITE" id="PS51419">
    <property type="entry name" value="RAB"/>
    <property type="match status" value="1"/>
</dbReference>
<dbReference type="PRINTS" id="PR00449">
    <property type="entry name" value="RASTRNSFRMNG"/>
</dbReference>
<protein>
    <submittedName>
        <fullName evidence="4">Uncharacterized protein</fullName>
    </submittedName>
</protein>
<evidence type="ECO:0000256" key="3">
    <source>
        <dbReference type="SAM" id="MobiDB-lite"/>
    </source>
</evidence>
<dbReference type="RefSeq" id="XP_004997207.1">
    <property type="nucleotide sequence ID" value="XM_004997150.1"/>
</dbReference>
<dbReference type="Pfam" id="PF00071">
    <property type="entry name" value="Ras"/>
    <property type="match status" value="1"/>
</dbReference>
<dbReference type="SMART" id="SM00174">
    <property type="entry name" value="RHO"/>
    <property type="match status" value="1"/>
</dbReference>
<dbReference type="Proteomes" id="UP000007799">
    <property type="component" value="Unassembled WGS sequence"/>
</dbReference>
<keyword evidence="2" id="KW-0342">GTP-binding</keyword>
<dbReference type="PANTHER" id="PTHR47977">
    <property type="entry name" value="RAS-RELATED PROTEIN RAB"/>
    <property type="match status" value="1"/>
</dbReference>
<dbReference type="AlphaFoldDB" id="F2U172"/>
<dbReference type="SUPFAM" id="SSF52540">
    <property type="entry name" value="P-loop containing nucleoside triphosphate hydrolases"/>
    <property type="match status" value="1"/>
</dbReference>
<feature type="region of interest" description="Disordered" evidence="3">
    <location>
        <begin position="246"/>
        <end position="305"/>
    </location>
</feature>
<dbReference type="OrthoDB" id="265044at2759"/>
<evidence type="ECO:0000313" key="5">
    <source>
        <dbReference type="Proteomes" id="UP000007799"/>
    </source>
</evidence>
<dbReference type="InterPro" id="IPR050227">
    <property type="entry name" value="Rab"/>
</dbReference>
<keyword evidence="5" id="KW-1185">Reference proteome</keyword>
<dbReference type="SMART" id="SM00173">
    <property type="entry name" value="RAS"/>
    <property type="match status" value="1"/>
</dbReference>
<keyword evidence="1" id="KW-0547">Nucleotide-binding</keyword>
<dbReference type="GeneID" id="16077803"/>